<dbReference type="Proteomes" id="UP000035680">
    <property type="component" value="Unassembled WGS sequence"/>
</dbReference>
<keyword evidence="1" id="KW-1185">Reference proteome</keyword>
<evidence type="ECO:0000313" key="1">
    <source>
        <dbReference type="Proteomes" id="UP000035680"/>
    </source>
</evidence>
<dbReference type="AlphaFoldDB" id="A0A0K0FU55"/>
<dbReference type="WBParaSite" id="SVE_1586700.1">
    <property type="protein sequence ID" value="SVE_1586700.1"/>
    <property type="gene ID" value="SVE_1586700"/>
</dbReference>
<dbReference type="SUPFAM" id="SSF49354">
    <property type="entry name" value="PapD-like"/>
    <property type="match status" value="1"/>
</dbReference>
<proteinExistence type="predicted"/>
<organism evidence="1 2">
    <name type="scientific">Strongyloides venezuelensis</name>
    <name type="common">Threadworm</name>
    <dbReference type="NCBI Taxonomy" id="75913"/>
    <lineage>
        <taxon>Eukaryota</taxon>
        <taxon>Metazoa</taxon>
        <taxon>Ecdysozoa</taxon>
        <taxon>Nematoda</taxon>
        <taxon>Chromadorea</taxon>
        <taxon>Rhabditida</taxon>
        <taxon>Tylenchina</taxon>
        <taxon>Panagrolaimomorpha</taxon>
        <taxon>Strongyloidoidea</taxon>
        <taxon>Strongyloididae</taxon>
        <taxon>Strongyloides</taxon>
    </lineage>
</organism>
<reference evidence="2" key="2">
    <citation type="submission" date="2015-08" db="UniProtKB">
        <authorList>
            <consortium name="WormBaseParasite"/>
        </authorList>
    </citation>
    <scope>IDENTIFICATION</scope>
</reference>
<protein>
    <submittedName>
        <fullName evidence="2">Major sperm protein</fullName>
    </submittedName>
</protein>
<accession>A0A0K0FU55</accession>
<sequence length="251" mass="29376">MFVSNSFDIPNLGEPYERKILLRNTLKVPVVFKIRQSCQLSLKISHTTGIIKENSMQEIKIRYVHGFKKLVNNEVPKHFDIFIKLYEDKKKEKIYKWLKNEISEPNHLAHRFILRQAAGYISSTFVFDIPCKASILEPVLFPSSEDVADNCKTAIQIDDGTMTAQRILNYPKEFLYNNNNNNLYHHYDYHRLDENLLTRTTDAQTYTMERHESNTNGIIYAALEYLFGGNNNNNDSMYSCRESDRRIGFLC</sequence>
<reference evidence="1" key="1">
    <citation type="submission" date="2014-07" db="EMBL/GenBank/DDBJ databases">
        <authorList>
            <person name="Martin A.A"/>
            <person name="De Silva N."/>
        </authorList>
    </citation>
    <scope>NUCLEOTIDE SEQUENCE</scope>
</reference>
<dbReference type="InterPro" id="IPR008962">
    <property type="entry name" value="PapD-like_sf"/>
</dbReference>
<evidence type="ECO:0000313" key="2">
    <source>
        <dbReference type="WBParaSite" id="SVE_1586700.1"/>
    </source>
</evidence>
<name>A0A0K0FU55_STRVS</name>